<accession>A0A385TNG5</accession>
<sequence>MNEDKPAWYSRARKAPFSDEKFTSEMKKNVHRSVIFTDSKPQHRKYLQVGLAGGVMLLIILIAFQLPFGREELQRAGTIPPGTEETVRAQGVTDEGRLRVIAVGQEKITTLGAPSCFGIETDRSFTGNYSVQYSTNQVTNEVTTLEDLTFIQPTTAPVEMIRLPFQDADVFILAPQYRDCHGIQIYAFAVEHDTGRAVQLRFQDESMVSYFSYYRPGTVPEVKENRLVLQSTEGPGGEGSPDYVSERMYQLDLRQNALVLGLRKTGTF</sequence>
<evidence type="ECO:0000313" key="2">
    <source>
        <dbReference type="EMBL" id="AYB45021.1"/>
    </source>
</evidence>
<dbReference type="AlphaFoldDB" id="A0A385TNG5"/>
<dbReference type="KEGG" id="plw:D5F53_17820"/>
<keyword evidence="1" id="KW-0472">Membrane</keyword>
<dbReference type="RefSeq" id="WP_119848877.1">
    <property type="nucleotide sequence ID" value="NZ_CP032412.1"/>
</dbReference>
<feature type="transmembrane region" description="Helical" evidence="1">
    <location>
        <begin position="46"/>
        <end position="66"/>
    </location>
</feature>
<reference evidence="2 3" key="1">
    <citation type="submission" date="2018-09" db="EMBL/GenBank/DDBJ databases">
        <title>Genome Sequence of Paenibacillus lautus Strain E7593-69, Azo Dye-Degrading Bacteria, Isolated from Commercial Tattoo Inks.</title>
        <authorList>
            <person name="Nho S.W."/>
            <person name="Kim S.-J."/>
            <person name="Kweon O."/>
            <person name="Cerniglia C.E."/>
        </authorList>
    </citation>
    <scope>NUCLEOTIDE SEQUENCE [LARGE SCALE GENOMIC DNA]</scope>
    <source>
        <strain evidence="2 3">E7593-69</strain>
    </source>
</reference>
<evidence type="ECO:0000313" key="3">
    <source>
        <dbReference type="Proteomes" id="UP000266552"/>
    </source>
</evidence>
<name>A0A385TNG5_PAELA</name>
<keyword evidence="1" id="KW-1133">Transmembrane helix</keyword>
<dbReference type="EMBL" id="CP032412">
    <property type="protein sequence ID" value="AYB45021.1"/>
    <property type="molecule type" value="Genomic_DNA"/>
</dbReference>
<keyword evidence="1" id="KW-0812">Transmembrane</keyword>
<protein>
    <submittedName>
        <fullName evidence="2">Uncharacterized protein</fullName>
    </submittedName>
</protein>
<proteinExistence type="predicted"/>
<organism evidence="2 3">
    <name type="scientific">Paenibacillus lautus</name>
    <name type="common">Bacillus lautus</name>
    <dbReference type="NCBI Taxonomy" id="1401"/>
    <lineage>
        <taxon>Bacteria</taxon>
        <taxon>Bacillati</taxon>
        <taxon>Bacillota</taxon>
        <taxon>Bacilli</taxon>
        <taxon>Bacillales</taxon>
        <taxon>Paenibacillaceae</taxon>
        <taxon>Paenibacillus</taxon>
    </lineage>
</organism>
<evidence type="ECO:0000256" key="1">
    <source>
        <dbReference type="SAM" id="Phobius"/>
    </source>
</evidence>
<keyword evidence="3" id="KW-1185">Reference proteome</keyword>
<gene>
    <name evidence="2" type="ORF">D5F53_17820</name>
</gene>
<dbReference type="Proteomes" id="UP000266552">
    <property type="component" value="Chromosome"/>
</dbReference>